<dbReference type="EMBL" id="FOAB01000010">
    <property type="protein sequence ID" value="SEM19058.1"/>
    <property type="molecule type" value="Genomic_DNA"/>
</dbReference>
<dbReference type="STRING" id="1038014.SAMN04487910_4377"/>
<name>A0A1H7WDH7_AQUAM</name>
<dbReference type="AlphaFoldDB" id="A0A1H7WDH7"/>
<dbReference type="InterPro" id="IPR008969">
    <property type="entry name" value="CarboxyPept-like_regulatory"/>
</dbReference>
<dbReference type="SUPFAM" id="SSF49464">
    <property type="entry name" value="Carboxypeptidase regulatory domain-like"/>
    <property type="match status" value="1"/>
</dbReference>
<dbReference type="Gene3D" id="2.60.40.1120">
    <property type="entry name" value="Carboxypeptidase-like, regulatory domain"/>
    <property type="match status" value="1"/>
</dbReference>
<dbReference type="RefSeq" id="WP_170837148.1">
    <property type="nucleotide sequence ID" value="NZ_FOAB01000010.1"/>
</dbReference>
<sequence length="493" mass="56827">MKPQNLTQLIYLLLFLLPVLASSQAKKKKQETYTIEATVLDKNSKNPLPFTNVLIEGTSIGTITNEEGKFELTISKKYESFKVVFSFVGYENSSLSVKKLKDTSKKVYLKPISTSLDEIVVTAKNKYKELIDQAISLISKNYSQKSIQLEAYYRELTKIDDSYTKFSDAASIIQYSAYDSNFDYLLSNTNYIQFNRLEYNINQVPYPEPKEFVADTRDQAKIIALRKSNNLQDYRILEQSKKLKSIDTLNLKWLENNEIGGGPLRLTGADKIKRREDFFDPKINSKYLFTLYGKSIYNNKPVFIISFKPKDSNNIETRYKGEITLDKESKAIIAYQYQLTKKAKKALNQRFATQLKTPETIEKKTKKAFITRITSLKNYKIYVTFSNYKDKWYLKRIKAINSYENTGDLFENYKITTESELIVGAVDTGRTSPLAGQEVFKNNFSNALFNYPLSYDSEFWNNYNSLIATGVIGKALEDLEVKGSLESQFKNKN</sequence>
<keyword evidence="2" id="KW-1185">Reference proteome</keyword>
<proteinExistence type="predicted"/>
<organism evidence="1 2">
    <name type="scientific">Aquimarina amphilecti</name>
    <dbReference type="NCBI Taxonomy" id="1038014"/>
    <lineage>
        <taxon>Bacteria</taxon>
        <taxon>Pseudomonadati</taxon>
        <taxon>Bacteroidota</taxon>
        <taxon>Flavobacteriia</taxon>
        <taxon>Flavobacteriales</taxon>
        <taxon>Flavobacteriaceae</taxon>
        <taxon>Aquimarina</taxon>
    </lineage>
</organism>
<reference evidence="1 2" key="1">
    <citation type="submission" date="2016-10" db="EMBL/GenBank/DDBJ databases">
        <authorList>
            <person name="de Groot N.N."/>
        </authorList>
    </citation>
    <scope>NUCLEOTIDE SEQUENCE [LARGE SCALE GENOMIC DNA]</scope>
    <source>
        <strain evidence="1 2">DSM 25232</strain>
    </source>
</reference>
<gene>
    <name evidence="1" type="ORF">SAMN04487910_4377</name>
</gene>
<protein>
    <submittedName>
        <fullName evidence="1">CarboxypepD_reg-like domain-containing protein</fullName>
    </submittedName>
</protein>
<evidence type="ECO:0000313" key="2">
    <source>
        <dbReference type="Proteomes" id="UP000198521"/>
    </source>
</evidence>
<accession>A0A1H7WDH7</accession>
<evidence type="ECO:0000313" key="1">
    <source>
        <dbReference type="EMBL" id="SEM19058.1"/>
    </source>
</evidence>
<dbReference type="Proteomes" id="UP000198521">
    <property type="component" value="Unassembled WGS sequence"/>
</dbReference>
<dbReference type="Pfam" id="PF13715">
    <property type="entry name" value="CarbopepD_reg_2"/>
    <property type="match status" value="1"/>
</dbReference>